<reference evidence="1" key="2">
    <citation type="journal article" date="2015" name="Fish Shellfish Immunol.">
        <title>Early steps in the European eel (Anguilla anguilla)-Vibrio vulnificus interaction in the gills: Role of the RtxA13 toxin.</title>
        <authorList>
            <person name="Callol A."/>
            <person name="Pajuelo D."/>
            <person name="Ebbesson L."/>
            <person name="Teles M."/>
            <person name="MacKenzie S."/>
            <person name="Amaro C."/>
        </authorList>
    </citation>
    <scope>NUCLEOTIDE SEQUENCE</scope>
</reference>
<sequence>MMQCYFPPVLHSSRAAEGHFTSVQREEVCQKYIQV</sequence>
<reference evidence="1" key="1">
    <citation type="submission" date="2014-11" db="EMBL/GenBank/DDBJ databases">
        <authorList>
            <person name="Amaro Gonzalez C."/>
        </authorList>
    </citation>
    <scope>NUCLEOTIDE SEQUENCE</scope>
</reference>
<evidence type="ECO:0000313" key="1">
    <source>
        <dbReference type="EMBL" id="JAH87222.1"/>
    </source>
</evidence>
<protein>
    <submittedName>
        <fullName evidence="1">Uncharacterized protein</fullName>
    </submittedName>
</protein>
<dbReference type="EMBL" id="GBXM01021355">
    <property type="protein sequence ID" value="JAH87222.1"/>
    <property type="molecule type" value="Transcribed_RNA"/>
</dbReference>
<accession>A0A0E9WA54</accession>
<organism evidence="1">
    <name type="scientific">Anguilla anguilla</name>
    <name type="common">European freshwater eel</name>
    <name type="synonym">Muraena anguilla</name>
    <dbReference type="NCBI Taxonomy" id="7936"/>
    <lineage>
        <taxon>Eukaryota</taxon>
        <taxon>Metazoa</taxon>
        <taxon>Chordata</taxon>
        <taxon>Craniata</taxon>
        <taxon>Vertebrata</taxon>
        <taxon>Euteleostomi</taxon>
        <taxon>Actinopterygii</taxon>
        <taxon>Neopterygii</taxon>
        <taxon>Teleostei</taxon>
        <taxon>Anguilliformes</taxon>
        <taxon>Anguillidae</taxon>
        <taxon>Anguilla</taxon>
    </lineage>
</organism>
<proteinExistence type="predicted"/>
<name>A0A0E9WA54_ANGAN</name>
<dbReference type="AlphaFoldDB" id="A0A0E9WA54"/>